<protein>
    <submittedName>
        <fullName evidence="4">Uncharacterized protein</fullName>
    </submittedName>
</protein>
<dbReference type="Gene3D" id="1.25.40.10">
    <property type="entry name" value="Tetratricopeptide repeat domain"/>
    <property type="match status" value="1"/>
</dbReference>
<dbReference type="AlphaFoldDB" id="A0A1Q9QX70"/>
<evidence type="ECO:0000313" key="4">
    <source>
        <dbReference type="EMBL" id="OLS59746.1"/>
    </source>
</evidence>
<keyword evidence="2 3" id="KW-0802">TPR repeat</keyword>
<sequence>MLSTAFDNARVMSLNDQAVHYKAHGYLDKAEQCFAEALNLAEGVDGFDPASLAILRDGLAGLRWEQQRHAEAEALYLDVLTTRENLFSPSHQLVGQSLQTLGNCYLKQGRISEAARMLERAVQVYREDTPDDLEPVSACLASLGLAHLQQDNLAAAHKAFSESLGIYQVQQPRDEQVIAVLGEQLKMIEHLGKGAWWKFW</sequence>
<proteinExistence type="predicted"/>
<evidence type="ECO:0000256" key="3">
    <source>
        <dbReference type="PROSITE-ProRule" id="PRU00339"/>
    </source>
</evidence>
<reference evidence="4 5" key="1">
    <citation type="submission" date="2016-10" db="EMBL/GenBank/DDBJ databases">
        <title>Genome Sequence of Pseudomonas putida GM4FR.</title>
        <authorList>
            <person name="Poehlein A."/>
            <person name="Wemheuer F."/>
            <person name="Hollensteiner J."/>
            <person name="Wemheuer B."/>
        </authorList>
    </citation>
    <scope>NUCLEOTIDE SEQUENCE [LARGE SCALE GENOMIC DNA]</scope>
    <source>
        <strain evidence="4 5">GM4FR</strain>
    </source>
</reference>
<accession>A0A1Q9QX70</accession>
<dbReference type="EMBL" id="MKZO01000059">
    <property type="protein sequence ID" value="OLS59746.1"/>
    <property type="molecule type" value="Genomic_DNA"/>
</dbReference>
<dbReference type="InterPro" id="IPR019734">
    <property type="entry name" value="TPR_rpt"/>
</dbReference>
<evidence type="ECO:0000313" key="5">
    <source>
        <dbReference type="Proteomes" id="UP000186736"/>
    </source>
</evidence>
<name>A0A1Q9QX70_PSEPU</name>
<feature type="repeat" description="TPR" evidence="3">
    <location>
        <begin position="95"/>
        <end position="128"/>
    </location>
</feature>
<dbReference type="SMART" id="SM00028">
    <property type="entry name" value="TPR"/>
    <property type="match status" value="3"/>
</dbReference>
<dbReference type="InterPro" id="IPR011990">
    <property type="entry name" value="TPR-like_helical_dom_sf"/>
</dbReference>
<dbReference type="SUPFAM" id="SSF48452">
    <property type="entry name" value="TPR-like"/>
    <property type="match status" value="1"/>
</dbReference>
<evidence type="ECO:0000256" key="2">
    <source>
        <dbReference type="ARBA" id="ARBA00022803"/>
    </source>
</evidence>
<dbReference type="PROSITE" id="PS50005">
    <property type="entry name" value="TPR"/>
    <property type="match status" value="1"/>
</dbReference>
<keyword evidence="1" id="KW-0677">Repeat</keyword>
<evidence type="ECO:0000256" key="1">
    <source>
        <dbReference type="ARBA" id="ARBA00022737"/>
    </source>
</evidence>
<dbReference type="RefSeq" id="WP_075806011.1">
    <property type="nucleotide sequence ID" value="NZ_MKZO01000059.1"/>
</dbReference>
<gene>
    <name evidence="4" type="ORF">PSEMO_53790</name>
</gene>
<organism evidence="4 5">
    <name type="scientific">Pseudomonas putida</name>
    <name type="common">Arthrobacter siderocapsulatus</name>
    <dbReference type="NCBI Taxonomy" id="303"/>
    <lineage>
        <taxon>Bacteria</taxon>
        <taxon>Pseudomonadati</taxon>
        <taxon>Pseudomonadota</taxon>
        <taxon>Gammaproteobacteria</taxon>
        <taxon>Pseudomonadales</taxon>
        <taxon>Pseudomonadaceae</taxon>
        <taxon>Pseudomonas</taxon>
    </lineage>
</organism>
<dbReference type="OrthoDB" id="9766687at2"/>
<dbReference type="Pfam" id="PF13424">
    <property type="entry name" value="TPR_12"/>
    <property type="match status" value="1"/>
</dbReference>
<comment type="caution">
    <text evidence="4">The sequence shown here is derived from an EMBL/GenBank/DDBJ whole genome shotgun (WGS) entry which is preliminary data.</text>
</comment>
<dbReference type="PANTHER" id="PTHR45641:SF19">
    <property type="entry name" value="NEPHROCYSTIN-3"/>
    <property type="match status" value="1"/>
</dbReference>
<dbReference type="PANTHER" id="PTHR45641">
    <property type="entry name" value="TETRATRICOPEPTIDE REPEAT PROTEIN (AFU_ORTHOLOGUE AFUA_6G03870)"/>
    <property type="match status" value="1"/>
</dbReference>
<dbReference type="Proteomes" id="UP000186736">
    <property type="component" value="Unassembled WGS sequence"/>
</dbReference>